<reference evidence="2" key="1">
    <citation type="submission" date="2016-04" db="EMBL/GenBank/DDBJ databases">
        <title>Cephalotus genome sequencing.</title>
        <authorList>
            <person name="Fukushima K."/>
            <person name="Hasebe M."/>
            <person name="Fang X."/>
        </authorList>
    </citation>
    <scope>NUCLEOTIDE SEQUENCE [LARGE SCALE GENOMIC DNA]</scope>
    <source>
        <strain evidence="2">cv. St1</strain>
    </source>
</reference>
<dbReference type="STRING" id="3775.A0A1Q3D4Y6"/>
<protein>
    <submittedName>
        <fullName evidence="1">Uncharacterized protein</fullName>
    </submittedName>
</protein>
<name>A0A1Q3D4Y6_CEPFO</name>
<organism evidence="1 2">
    <name type="scientific">Cephalotus follicularis</name>
    <name type="common">Albany pitcher plant</name>
    <dbReference type="NCBI Taxonomy" id="3775"/>
    <lineage>
        <taxon>Eukaryota</taxon>
        <taxon>Viridiplantae</taxon>
        <taxon>Streptophyta</taxon>
        <taxon>Embryophyta</taxon>
        <taxon>Tracheophyta</taxon>
        <taxon>Spermatophyta</taxon>
        <taxon>Magnoliopsida</taxon>
        <taxon>eudicotyledons</taxon>
        <taxon>Gunneridae</taxon>
        <taxon>Pentapetalae</taxon>
        <taxon>rosids</taxon>
        <taxon>fabids</taxon>
        <taxon>Oxalidales</taxon>
        <taxon>Cephalotaceae</taxon>
        <taxon>Cephalotus</taxon>
    </lineage>
</organism>
<dbReference type="Proteomes" id="UP000187406">
    <property type="component" value="Unassembled WGS sequence"/>
</dbReference>
<dbReference type="OrthoDB" id="764584at2759"/>
<dbReference type="PANTHER" id="PTHR33702:SF2">
    <property type="match status" value="1"/>
</dbReference>
<dbReference type="AlphaFoldDB" id="A0A1Q3D4Y6"/>
<accession>A0A1Q3D4Y6</accession>
<proteinExistence type="predicted"/>
<dbReference type="PANTHER" id="PTHR33702">
    <property type="entry name" value="BNAA09G40010D PROTEIN"/>
    <property type="match status" value="1"/>
</dbReference>
<dbReference type="EMBL" id="BDDD01004356">
    <property type="protein sequence ID" value="GAV87525.1"/>
    <property type="molecule type" value="Genomic_DNA"/>
</dbReference>
<evidence type="ECO:0000313" key="1">
    <source>
        <dbReference type="EMBL" id="GAV87525.1"/>
    </source>
</evidence>
<dbReference type="InParanoid" id="A0A1Q3D4Y6"/>
<keyword evidence="2" id="KW-1185">Reference proteome</keyword>
<gene>
    <name evidence="1" type="ORF">CFOL_v3_30951</name>
</gene>
<evidence type="ECO:0000313" key="2">
    <source>
        <dbReference type="Proteomes" id="UP000187406"/>
    </source>
</evidence>
<comment type="caution">
    <text evidence="1">The sequence shown here is derived from an EMBL/GenBank/DDBJ whole genome shotgun (WGS) entry which is preliminary data.</text>
</comment>
<sequence length="196" mass="22362">MEIMPSTYYHNLKRFWRRKKYRRLNGTNNKKKLKVARLGGVASPRLWKKRTLKLGMKIASPIKILAKCHDAYINMMIRMANNVGTLSYNGLFKGKKVAGDQNILTISKCGEVIDNRLVMEIYKRKILAKCHDAYINMMIRMANNVGTLSYNGLFKGKKVAGDQNILTISKCGEVIDNRLVMEIYKSLAASRDLSVI</sequence>